<feature type="transmembrane region" description="Helical" evidence="1">
    <location>
        <begin position="6"/>
        <end position="34"/>
    </location>
</feature>
<dbReference type="AlphaFoldDB" id="A0A1J5N2D0"/>
<reference evidence="2 3" key="1">
    <citation type="submission" date="2015-09" db="EMBL/GenBank/DDBJ databases">
        <title>Genome of Desulfovibrio dechloracetivorans BerOc1, a mercury methylating strain isolated from highly hydrocarbons and metals contaminated coastal sediments.</title>
        <authorList>
            <person name="Goni Urriza M."/>
            <person name="Gassie C."/>
            <person name="Bouchez O."/>
            <person name="Klopp C."/>
            <person name="Ranchou-Peyruse A."/>
            <person name="Remy G."/>
        </authorList>
    </citation>
    <scope>NUCLEOTIDE SEQUENCE [LARGE SCALE GENOMIC DNA]</scope>
    <source>
        <strain evidence="2 3">BerOc1</strain>
    </source>
</reference>
<keyword evidence="1" id="KW-0812">Transmembrane</keyword>
<sequence length="69" mass="7725">MSDPLFWVLALPALAMSGLLFQMVLSLFSCCATFRFRGRAVRLRWWMIPAASTLCGLLWLLAVLCAVFA</sequence>
<accession>A0A1J5N2D0</accession>
<keyword evidence="3" id="KW-1185">Reference proteome</keyword>
<organism evidence="2 3">
    <name type="scientific">Pseudodesulfovibrio hydrargyri</name>
    <dbReference type="NCBI Taxonomy" id="2125990"/>
    <lineage>
        <taxon>Bacteria</taxon>
        <taxon>Pseudomonadati</taxon>
        <taxon>Thermodesulfobacteriota</taxon>
        <taxon>Desulfovibrionia</taxon>
        <taxon>Desulfovibrionales</taxon>
        <taxon>Desulfovibrionaceae</taxon>
    </lineage>
</organism>
<comment type="caution">
    <text evidence="2">The sequence shown here is derived from an EMBL/GenBank/DDBJ whole genome shotgun (WGS) entry which is preliminary data.</text>
</comment>
<dbReference type="Proteomes" id="UP000181901">
    <property type="component" value="Unassembled WGS sequence"/>
</dbReference>
<dbReference type="EMBL" id="LKAQ01000004">
    <property type="protein sequence ID" value="OIQ49779.1"/>
    <property type="molecule type" value="Genomic_DNA"/>
</dbReference>
<protein>
    <recommendedName>
        <fullName evidence="4">Competence protein ComEC</fullName>
    </recommendedName>
</protein>
<gene>
    <name evidence="2" type="ORF">BerOc1_01704</name>
</gene>
<proteinExistence type="predicted"/>
<keyword evidence="1" id="KW-0472">Membrane</keyword>
<feature type="transmembrane region" description="Helical" evidence="1">
    <location>
        <begin position="46"/>
        <end position="68"/>
    </location>
</feature>
<evidence type="ECO:0000313" key="3">
    <source>
        <dbReference type="Proteomes" id="UP000181901"/>
    </source>
</evidence>
<keyword evidence="1" id="KW-1133">Transmembrane helix</keyword>
<evidence type="ECO:0008006" key="4">
    <source>
        <dbReference type="Google" id="ProtNLM"/>
    </source>
</evidence>
<evidence type="ECO:0000313" key="2">
    <source>
        <dbReference type="EMBL" id="OIQ49779.1"/>
    </source>
</evidence>
<name>A0A1J5N2D0_9BACT</name>
<evidence type="ECO:0000256" key="1">
    <source>
        <dbReference type="SAM" id="Phobius"/>
    </source>
</evidence>